<dbReference type="InterPro" id="IPR019108">
    <property type="entry name" value="Caa3_assmbl_CtaG-rel"/>
</dbReference>
<dbReference type="Pfam" id="PF09678">
    <property type="entry name" value="Caa3_CtaG"/>
    <property type="match status" value="1"/>
</dbReference>
<evidence type="ECO:0000313" key="7">
    <source>
        <dbReference type="EMBL" id="AFM16668.1"/>
    </source>
</evidence>
<feature type="transmembrane region" description="Helical" evidence="6">
    <location>
        <begin position="172"/>
        <end position="191"/>
    </location>
</feature>
<feature type="transmembrane region" description="Helical" evidence="6">
    <location>
        <begin position="520"/>
        <end position="537"/>
    </location>
</feature>
<feature type="transmembrane region" description="Helical" evidence="6">
    <location>
        <begin position="103"/>
        <end position="123"/>
    </location>
</feature>
<dbReference type="PATRIC" id="fig|710421.3.peg.1884"/>
<evidence type="ECO:0000256" key="3">
    <source>
        <dbReference type="ARBA" id="ARBA00022692"/>
    </source>
</evidence>
<feature type="transmembrane region" description="Helical" evidence="6">
    <location>
        <begin position="143"/>
        <end position="165"/>
    </location>
</feature>
<proteinExistence type="predicted"/>
<protein>
    <submittedName>
        <fullName evidence="7">Putative membrane protein</fullName>
    </submittedName>
</protein>
<organism evidence="7 8">
    <name type="scientific">Mycolicibacterium chubuense (strain NBB4)</name>
    <name type="common">Mycobacterium chubuense</name>
    <dbReference type="NCBI Taxonomy" id="710421"/>
    <lineage>
        <taxon>Bacteria</taxon>
        <taxon>Bacillati</taxon>
        <taxon>Actinomycetota</taxon>
        <taxon>Actinomycetes</taxon>
        <taxon>Mycobacteriales</taxon>
        <taxon>Mycobacteriaceae</taxon>
        <taxon>Mycolicibacterium</taxon>
    </lineage>
</organism>
<keyword evidence="5 6" id="KW-0472">Membrane</keyword>
<dbReference type="STRING" id="710421.Mycch_1882"/>
<feature type="transmembrane region" description="Helical" evidence="6">
    <location>
        <begin position="203"/>
        <end position="227"/>
    </location>
</feature>
<feature type="transmembrane region" description="Helical" evidence="6">
    <location>
        <begin position="274"/>
        <end position="294"/>
    </location>
</feature>
<dbReference type="Proteomes" id="UP000006057">
    <property type="component" value="Chromosome"/>
</dbReference>
<keyword evidence="8" id="KW-1185">Reference proteome</keyword>
<gene>
    <name evidence="7" type="ordered locus">Mycch_1882</name>
</gene>
<feature type="transmembrane region" description="Helical" evidence="6">
    <location>
        <begin position="306"/>
        <end position="326"/>
    </location>
</feature>
<comment type="subcellular location">
    <subcellularLocation>
        <location evidence="1">Cell membrane</location>
        <topology evidence="1">Multi-pass membrane protein</topology>
    </subcellularLocation>
</comment>
<keyword evidence="3 6" id="KW-0812">Transmembrane</keyword>
<evidence type="ECO:0000256" key="4">
    <source>
        <dbReference type="ARBA" id="ARBA00022989"/>
    </source>
</evidence>
<evidence type="ECO:0000256" key="6">
    <source>
        <dbReference type="SAM" id="Phobius"/>
    </source>
</evidence>
<reference evidence="7 8" key="1">
    <citation type="submission" date="2012-06" db="EMBL/GenBank/DDBJ databases">
        <title>Complete sequence of chromosome of Mycobacterium chubuense NBB4.</title>
        <authorList>
            <consortium name="US DOE Joint Genome Institute"/>
            <person name="Lucas S."/>
            <person name="Han J."/>
            <person name="Lapidus A."/>
            <person name="Cheng J.-F."/>
            <person name="Goodwin L."/>
            <person name="Pitluck S."/>
            <person name="Peters L."/>
            <person name="Mikhailova N."/>
            <person name="Teshima H."/>
            <person name="Detter J.C."/>
            <person name="Han C."/>
            <person name="Tapia R."/>
            <person name="Land M."/>
            <person name="Hauser L."/>
            <person name="Kyrpides N."/>
            <person name="Ivanova N."/>
            <person name="Pagani I."/>
            <person name="Mattes T."/>
            <person name="Holmes A."/>
            <person name="Rutledge P."/>
            <person name="Paulsen I."/>
            <person name="Coleman N."/>
            <person name="Woyke T."/>
        </authorList>
    </citation>
    <scope>NUCLEOTIDE SEQUENCE [LARGE SCALE GENOMIC DNA]</scope>
    <source>
        <strain evidence="7 8">NBB4</strain>
    </source>
</reference>
<evidence type="ECO:0000256" key="5">
    <source>
        <dbReference type="ARBA" id="ARBA00023136"/>
    </source>
</evidence>
<feature type="transmembrane region" description="Helical" evidence="6">
    <location>
        <begin position="61"/>
        <end position="82"/>
    </location>
</feature>
<dbReference type="OrthoDB" id="5241646at2"/>
<feature type="transmembrane region" description="Helical" evidence="6">
    <location>
        <begin position="398"/>
        <end position="416"/>
    </location>
</feature>
<evidence type="ECO:0000313" key="8">
    <source>
        <dbReference type="Proteomes" id="UP000006057"/>
    </source>
</evidence>
<keyword evidence="2" id="KW-1003">Cell membrane</keyword>
<dbReference type="AlphaFoldDB" id="I4BHB1"/>
<dbReference type="GO" id="GO:0005886">
    <property type="term" value="C:plasma membrane"/>
    <property type="evidence" value="ECO:0007669"/>
    <property type="project" value="UniProtKB-SubCell"/>
</dbReference>
<keyword evidence="4 6" id="KW-1133">Transmembrane helix</keyword>
<dbReference type="RefSeq" id="WP_014815149.1">
    <property type="nucleotide sequence ID" value="NC_018027.1"/>
</dbReference>
<feature type="transmembrane region" description="Helical" evidence="6">
    <location>
        <begin position="366"/>
        <end position="386"/>
    </location>
</feature>
<dbReference type="EMBL" id="CP003053">
    <property type="protein sequence ID" value="AFM16668.1"/>
    <property type="molecule type" value="Genomic_DNA"/>
</dbReference>
<dbReference type="HOGENOM" id="CLU_016803_0_0_11"/>
<sequence precursor="true">MKSSLDSRRRTVTALTPWLLAAVLVAVVASLGLYSLASGDRVYATTGDSYPGALTAVVEPAGYFTAALAGALTFGGLLYVVIAARPDEGGVLDERAFLVHVRVERASAAWTVASLAMVVVQAANDAGAPVTRVVTSPAVLEAVLASEMARAWVAVTLAGLIVAVTSRLTVRWIPHVVLLIPALIGIVAVPVSGNAGQGPDHDYATSAVIVFATALAVWAGVKVHAAVTPPVVTITRRLLLTEIVSGAVVLGYGAMLLALLLGPGNPVQNAYGRAAVAAAFVVALTWMSDVFALISDRRGRRSHGGLRRVSGAVAGVATVALLASMATQTAPRFLSHRFTPWDIFLGYELPQPPSAWTLATVWRFDTLIGVAAIVLATLYVWAFVRLQRRGDRWPVGRLVAWLIGCLVLLLTSSSGVKAYGSAMFSVHMAEHMTLNMFVPVLLVLGGPVTLALRVLPAAGKGQAPGPREWLLWMIHSRVTSFLSHPVIAFVLFVASLYAVYFTPIFDTLVRYHWGHELMSVHFLLVGYLFFWGIIGIDPGPRRLPFLGRLGLLFAVMPFHAFFGIATMTTTGTIGEQFYRFLDLPWLASRGSDQHLGGAIAWGSSELPVIVVVVALVAQWARQDRRAAVRADRHAESGYADDELDAYNAMLRELARNRR</sequence>
<evidence type="ECO:0000256" key="1">
    <source>
        <dbReference type="ARBA" id="ARBA00004651"/>
    </source>
</evidence>
<accession>I4BHB1</accession>
<feature type="transmembrane region" description="Helical" evidence="6">
    <location>
        <begin position="549"/>
        <end position="574"/>
    </location>
</feature>
<feature type="transmembrane region" description="Helical" evidence="6">
    <location>
        <begin position="12"/>
        <end position="34"/>
    </location>
</feature>
<name>I4BHB1_MYCCN</name>
<feature type="transmembrane region" description="Helical" evidence="6">
    <location>
        <begin position="239"/>
        <end position="262"/>
    </location>
</feature>
<feature type="transmembrane region" description="Helical" evidence="6">
    <location>
        <begin position="436"/>
        <end position="458"/>
    </location>
</feature>
<evidence type="ECO:0000256" key="2">
    <source>
        <dbReference type="ARBA" id="ARBA00022475"/>
    </source>
</evidence>
<dbReference type="eggNOG" id="COG3336">
    <property type="taxonomic scope" value="Bacteria"/>
</dbReference>
<feature type="transmembrane region" description="Helical" evidence="6">
    <location>
        <begin position="478"/>
        <end position="500"/>
    </location>
</feature>
<dbReference type="KEGG" id="mcb:Mycch_1882"/>
<feature type="transmembrane region" description="Helical" evidence="6">
    <location>
        <begin position="594"/>
        <end position="617"/>
    </location>
</feature>